<gene>
    <name evidence="2" type="ORF">EGW08_005795</name>
</gene>
<feature type="compositionally biased region" description="Polar residues" evidence="1">
    <location>
        <begin position="43"/>
        <end position="53"/>
    </location>
</feature>
<proteinExistence type="predicted"/>
<protein>
    <submittedName>
        <fullName evidence="2">Uncharacterized protein</fullName>
    </submittedName>
</protein>
<reference evidence="2 3" key="1">
    <citation type="submission" date="2019-01" db="EMBL/GenBank/DDBJ databases">
        <title>A draft genome assembly of the solar-powered sea slug Elysia chlorotica.</title>
        <authorList>
            <person name="Cai H."/>
            <person name="Li Q."/>
            <person name="Fang X."/>
            <person name="Li J."/>
            <person name="Curtis N.E."/>
            <person name="Altenburger A."/>
            <person name="Shibata T."/>
            <person name="Feng M."/>
            <person name="Maeda T."/>
            <person name="Schwartz J.A."/>
            <person name="Shigenobu S."/>
            <person name="Lundholm N."/>
            <person name="Nishiyama T."/>
            <person name="Yang H."/>
            <person name="Hasebe M."/>
            <person name="Li S."/>
            <person name="Pierce S.K."/>
            <person name="Wang J."/>
        </authorList>
    </citation>
    <scope>NUCLEOTIDE SEQUENCE [LARGE SCALE GENOMIC DNA]</scope>
    <source>
        <strain evidence="2">EC2010</strain>
        <tissue evidence="2">Whole organism of an adult</tissue>
    </source>
</reference>
<feature type="compositionally biased region" description="Basic and acidic residues" evidence="1">
    <location>
        <begin position="63"/>
        <end position="93"/>
    </location>
</feature>
<evidence type="ECO:0000256" key="1">
    <source>
        <dbReference type="SAM" id="MobiDB-lite"/>
    </source>
</evidence>
<evidence type="ECO:0000313" key="3">
    <source>
        <dbReference type="Proteomes" id="UP000271974"/>
    </source>
</evidence>
<name>A0A3S1BLH3_ELYCH</name>
<keyword evidence="3" id="KW-1185">Reference proteome</keyword>
<sequence length="156" mass="17168">SPSPTSAPNSGLDTGLQDHPEGEGQEDQEDQEKAQNVPDYLASSEQNEVRQTTPRPPLDGEETERVGAGRQEEEDTPKMDDIIQDLEEKERNAEMPQEQEGYTEDSREDSGQFGGDEEVEETRGRQPAPPQTYRAPGGRGRAGRDPSPGKPVRPGR</sequence>
<feature type="non-terminal residue" evidence="2">
    <location>
        <position position="156"/>
    </location>
</feature>
<accession>A0A3S1BLH3</accession>
<evidence type="ECO:0000313" key="2">
    <source>
        <dbReference type="EMBL" id="RUS86417.1"/>
    </source>
</evidence>
<feature type="region of interest" description="Disordered" evidence="1">
    <location>
        <begin position="1"/>
        <end position="156"/>
    </location>
</feature>
<feature type="compositionally biased region" description="Polar residues" evidence="1">
    <location>
        <begin position="1"/>
        <end position="12"/>
    </location>
</feature>
<dbReference type="OrthoDB" id="10662850at2759"/>
<dbReference type="EMBL" id="RQTK01000139">
    <property type="protein sequence ID" value="RUS86417.1"/>
    <property type="molecule type" value="Genomic_DNA"/>
</dbReference>
<dbReference type="Proteomes" id="UP000271974">
    <property type="component" value="Unassembled WGS sequence"/>
</dbReference>
<feature type="non-terminal residue" evidence="2">
    <location>
        <position position="1"/>
    </location>
</feature>
<dbReference type="AlphaFoldDB" id="A0A3S1BLH3"/>
<organism evidence="2 3">
    <name type="scientific">Elysia chlorotica</name>
    <name type="common">Eastern emerald elysia</name>
    <name type="synonym">Sea slug</name>
    <dbReference type="NCBI Taxonomy" id="188477"/>
    <lineage>
        <taxon>Eukaryota</taxon>
        <taxon>Metazoa</taxon>
        <taxon>Spiralia</taxon>
        <taxon>Lophotrochozoa</taxon>
        <taxon>Mollusca</taxon>
        <taxon>Gastropoda</taxon>
        <taxon>Heterobranchia</taxon>
        <taxon>Euthyneura</taxon>
        <taxon>Panpulmonata</taxon>
        <taxon>Sacoglossa</taxon>
        <taxon>Placobranchoidea</taxon>
        <taxon>Plakobranchidae</taxon>
        <taxon>Elysia</taxon>
    </lineage>
</organism>
<comment type="caution">
    <text evidence="2">The sequence shown here is derived from an EMBL/GenBank/DDBJ whole genome shotgun (WGS) entry which is preliminary data.</text>
</comment>